<evidence type="ECO:0000259" key="1">
    <source>
        <dbReference type="SMART" id="SM00860"/>
    </source>
</evidence>
<dbReference type="KEGG" id="sspb:CP982_27090"/>
<dbReference type="Gene3D" id="3.40.1580.10">
    <property type="entry name" value="SMI1/KNR4-like"/>
    <property type="match status" value="1"/>
</dbReference>
<dbReference type="InterPro" id="IPR018958">
    <property type="entry name" value="Knr4/Smi1-like_dom"/>
</dbReference>
<gene>
    <name evidence="2" type="ORF">CP982_27090</name>
</gene>
<accession>A0A5P2XF51</accession>
<proteinExistence type="predicted"/>
<dbReference type="Pfam" id="PF09346">
    <property type="entry name" value="SMI1_KNR4"/>
    <property type="match status" value="1"/>
</dbReference>
<dbReference type="Proteomes" id="UP000326505">
    <property type="component" value="Chromosome"/>
</dbReference>
<dbReference type="SMART" id="SM00860">
    <property type="entry name" value="SMI1_KNR4"/>
    <property type="match status" value="1"/>
</dbReference>
<protein>
    <submittedName>
        <fullName evidence="2">SMI1/KNR4 family protein</fullName>
    </submittedName>
</protein>
<evidence type="ECO:0000313" key="2">
    <source>
        <dbReference type="EMBL" id="QEV61919.1"/>
    </source>
</evidence>
<dbReference type="EMBL" id="CP023690">
    <property type="protein sequence ID" value="QEV61919.1"/>
    <property type="molecule type" value="Genomic_DNA"/>
</dbReference>
<dbReference type="AlphaFoldDB" id="A0A5P2XF51"/>
<reference evidence="2 3" key="1">
    <citation type="submission" date="2017-09" db="EMBL/GenBank/DDBJ databases">
        <authorList>
            <person name="Lee N."/>
            <person name="Cho B.-K."/>
        </authorList>
    </citation>
    <scope>NUCLEOTIDE SEQUENCE [LARGE SCALE GENOMIC DNA]</scope>
    <source>
        <strain evidence="2 3">ATCC 27465</strain>
    </source>
</reference>
<dbReference type="InterPro" id="IPR037883">
    <property type="entry name" value="Knr4/Smi1-like_sf"/>
</dbReference>
<evidence type="ECO:0000313" key="3">
    <source>
        <dbReference type="Proteomes" id="UP000326505"/>
    </source>
</evidence>
<organism evidence="2 3">
    <name type="scientific">Streptomyces spectabilis</name>
    <dbReference type="NCBI Taxonomy" id="68270"/>
    <lineage>
        <taxon>Bacteria</taxon>
        <taxon>Bacillati</taxon>
        <taxon>Actinomycetota</taxon>
        <taxon>Actinomycetes</taxon>
        <taxon>Kitasatosporales</taxon>
        <taxon>Streptomycetaceae</taxon>
        <taxon>Streptomyces</taxon>
    </lineage>
</organism>
<dbReference type="SUPFAM" id="SSF160631">
    <property type="entry name" value="SMI1/KNR4-like"/>
    <property type="match status" value="1"/>
</dbReference>
<sequence length="225" mass="24696">MVDGVWAGARERVLAVRERPHWREVFGADWPGGHGHGFRLEPVLTEPEVRAVEQGLGVELPGEYRDFLLQVGAGGAGPDYGLFGHRVTGPDAEPGSGACALPFRPEATDELDGHEGAEPRPDDYADDEALRRDHAAWQARHDTLHASLTDGTLCLSHQGCGYYTLLAVTGPERGTLWDDVRAVGEGVQPVTLQDKPRVTFAQWYLSWLEHAERTAAEGRPRFRAT</sequence>
<name>A0A5P2XF51_STRST</name>
<feature type="domain" description="Knr4/Smi1-like" evidence="1">
    <location>
        <begin position="43"/>
        <end position="206"/>
    </location>
</feature>